<evidence type="ECO:0000259" key="11">
    <source>
        <dbReference type="Pfam" id="PF00190"/>
    </source>
</evidence>
<keyword evidence="9" id="KW-1015">Disulfide bond</keyword>
<feature type="signal peptide" evidence="10">
    <location>
        <begin position="1"/>
        <end position="22"/>
    </location>
</feature>
<keyword evidence="5 7" id="KW-0479">Metal-binding</keyword>
<keyword evidence="3" id="KW-0052">Apoplast</keyword>
<evidence type="ECO:0000256" key="10">
    <source>
        <dbReference type="SAM" id="SignalP"/>
    </source>
</evidence>
<dbReference type="Gene3D" id="2.60.120.10">
    <property type="entry name" value="Jelly Rolls"/>
    <property type="match status" value="1"/>
</dbReference>
<feature type="binding site" evidence="8">
    <location>
        <position position="118"/>
    </location>
    <ligand>
        <name>Mn(2+)</name>
        <dbReference type="ChEBI" id="CHEBI:29035"/>
    </ligand>
</feature>
<keyword evidence="13" id="KW-1185">Reference proteome</keyword>
<feature type="binding site" evidence="8">
    <location>
        <position position="111"/>
    </location>
    <ligand>
        <name>Mn(2+)</name>
        <dbReference type="ChEBI" id="CHEBI:29035"/>
    </ligand>
</feature>
<dbReference type="SUPFAM" id="SSF51182">
    <property type="entry name" value="RmlC-like cupins"/>
    <property type="match status" value="1"/>
</dbReference>
<evidence type="ECO:0000256" key="7">
    <source>
        <dbReference type="PIRSR" id="PIRSR601929-1"/>
    </source>
</evidence>
<dbReference type="InterPro" id="IPR006045">
    <property type="entry name" value="Cupin_1"/>
</dbReference>
<dbReference type="GO" id="GO:0030145">
    <property type="term" value="F:manganese ion binding"/>
    <property type="evidence" value="ECO:0007669"/>
    <property type="project" value="InterPro"/>
</dbReference>
<dbReference type="Gramene" id="PGSC0003DMT400053422">
    <property type="protein sequence ID" value="PGSC0003DMT400053422"/>
    <property type="gene ID" value="PGSC0003DMG400020723"/>
</dbReference>
<organism evidence="12 13">
    <name type="scientific">Solanum tuberosum</name>
    <name type="common">Potato</name>
    <dbReference type="NCBI Taxonomy" id="4113"/>
    <lineage>
        <taxon>Eukaryota</taxon>
        <taxon>Viridiplantae</taxon>
        <taxon>Streptophyta</taxon>
        <taxon>Embryophyta</taxon>
        <taxon>Tracheophyta</taxon>
        <taxon>Spermatophyta</taxon>
        <taxon>Magnoliopsida</taxon>
        <taxon>eudicotyledons</taxon>
        <taxon>Gunneridae</taxon>
        <taxon>Pentapetalae</taxon>
        <taxon>asterids</taxon>
        <taxon>lamiids</taxon>
        <taxon>Solanales</taxon>
        <taxon>Solanaceae</taxon>
        <taxon>Solanoideae</taxon>
        <taxon>Solaneae</taxon>
        <taxon>Solanum</taxon>
    </lineage>
</organism>
<reference evidence="13" key="1">
    <citation type="journal article" date="2011" name="Nature">
        <title>Genome sequence and analysis of the tuber crop potato.</title>
        <authorList>
            <consortium name="The Potato Genome Sequencing Consortium"/>
        </authorList>
    </citation>
    <scope>NUCLEOTIDE SEQUENCE [LARGE SCALE GENOMIC DNA]</scope>
    <source>
        <strain evidence="13">cv. DM1-3 516 R44</strain>
    </source>
</reference>
<feature type="disulfide bond" evidence="9">
    <location>
        <begin position="32"/>
        <end position="49"/>
    </location>
</feature>
<evidence type="ECO:0000256" key="9">
    <source>
        <dbReference type="PIRSR" id="PIRSR601929-3"/>
    </source>
</evidence>
<evidence type="ECO:0000313" key="13">
    <source>
        <dbReference type="Proteomes" id="UP000011115"/>
    </source>
</evidence>
<dbReference type="HOGENOM" id="CLU_015790_2_0_1"/>
<keyword evidence="6 7" id="KW-0464">Manganese</keyword>
<dbReference type="CDD" id="cd02241">
    <property type="entry name" value="cupin_OxOx"/>
    <property type="match status" value="1"/>
</dbReference>
<evidence type="ECO:0000256" key="8">
    <source>
        <dbReference type="PIRSR" id="PIRSR601929-2"/>
    </source>
</evidence>
<keyword evidence="10" id="KW-0732">Signal</keyword>
<comment type="similarity">
    <text evidence="2">Belongs to the germin family.</text>
</comment>
<dbReference type="InterPro" id="IPR011051">
    <property type="entry name" value="RmlC_Cupin_sf"/>
</dbReference>
<comment type="subcellular location">
    <subcellularLocation>
        <location evidence="1">Secreted</location>
        <location evidence="1">Extracellular space</location>
        <location evidence="1">Apoplast</location>
    </subcellularLocation>
</comment>
<evidence type="ECO:0000256" key="3">
    <source>
        <dbReference type="ARBA" id="ARBA00022523"/>
    </source>
</evidence>
<evidence type="ECO:0000256" key="2">
    <source>
        <dbReference type="ARBA" id="ARBA00007456"/>
    </source>
</evidence>
<reference evidence="12" key="2">
    <citation type="submission" date="2015-06" db="UniProtKB">
        <authorList>
            <consortium name="EnsemblPlants"/>
        </authorList>
    </citation>
    <scope>IDENTIFICATION</scope>
    <source>
        <strain evidence="12">DM1-3 516 R44</strain>
    </source>
</reference>
<dbReference type="PANTHER" id="PTHR31238">
    <property type="entry name" value="GERMIN-LIKE PROTEIN SUBFAMILY 3 MEMBER 3"/>
    <property type="match status" value="1"/>
</dbReference>
<dbReference type="InterPro" id="IPR014710">
    <property type="entry name" value="RmlC-like_jellyroll"/>
</dbReference>
<keyword evidence="4" id="KW-0964">Secreted</keyword>
<evidence type="ECO:0000256" key="6">
    <source>
        <dbReference type="ARBA" id="ARBA00023211"/>
    </source>
</evidence>
<dbReference type="ExpressionAtlas" id="M1BUZ1">
    <property type="expression patterns" value="baseline"/>
</dbReference>
<name>M1BUZ1_SOLTU</name>
<dbReference type="Pfam" id="PF00190">
    <property type="entry name" value="Cupin_1"/>
    <property type="match status" value="1"/>
</dbReference>
<evidence type="ECO:0000313" key="12">
    <source>
        <dbReference type="EnsemblPlants" id="PGSC0003DMT400053422"/>
    </source>
</evidence>
<feature type="binding site" evidence="7">
    <location>
        <position position="108"/>
    </location>
    <ligand>
        <name>oxalate</name>
        <dbReference type="ChEBI" id="CHEBI:30623"/>
    </ligand>
</feature>
<dbReference type="GO" id="GO:0048046">
    <property type="term" value="C:apoplast"/>
    <property type="evidence" value="ECO:0007669"/>
    <property type="project" value="UniProtKB-SubCell"/>
</dbReference>
<dbReference type="Proteomes" id="UP000011115">
    <property type="component" value="Unassembled WGS sequence"/>
</dbReference>
<feature type="chain" id="PRO_5004012548" evidence="10">
    <location>
        <begin position="23"/>
        <end position="171"/>
    </location>
</feature>
<dbReference type="AlphaFoldDB" id="M1BUZ1"/>
<evidence type="ECO:0000256" key="1">
    <source>
        <dbReference type="ARBA" id="ARBA00004271"/>
    </source>
</evidence>
<protein>
    <submittedName>
        <fullName evidence="12">Germin 3</fullName>
    </submittedName>
</protein>
<feature type="binding site" evidence="7">
    <location>
        <position position="113"/>
    </location>
    <ligand>
        <name>oxalate</name>
        <dbReference type="ChEBI" id="CHEBI:30623"/>
    </ligand>
</feature>
<feature type="domain" description="Cupin type-1" evidence="11">
    <location>
        <begin position="64"/>
        <end position="139"/>
    </location>
</feature>
<accession>M1BUZ1</accession>
<evidence type="ECO:0000256" key="4">
    <source>
        <dbReference type="ARBA" id="ARBA00022525"/>
    </source>
</evidence>
<sequence>MAFKSLIIAIAIMALLPSRSLASDPSPLQDFCVAVDDSKNAVFVNGKFCKDPKLVVAEDFFKSGLNMPGNTSNNVGSAVTPVKRQQLTRIEHSRHSLARIDYAPYGLNPPHTHPRGTEFLVVLEGTLYVVLSYQNPWSKYEEQALYQNSTSWRCVCLPNRSHSFSIQPRKD</sequence>
<proteinExistence type="inferred from homology"/>
<evidence type="ECO:0000256" key="5">
    <source>
        <dbReference type="ARBA" id="ARBA00022723"/>
    </source>
</evidence>
<feature type="binding site" evidence="8">
    <location>
        <position position="113"/>
    </location>
    <ligand>
        <name>Mn(2+)</name>
        <dbReference type="ChEBI" id="CHEBI:29035"/>
    </ligand>
</feature>
<feature type="binding site" evidence="7">
    <location>
        <position position="118"/>
    </location>
    <ligand>
        <name>oxalate</name>
        <dbReference type="ChEBI" id="CHEBI:30623"/>
    </ligand>
</feature>
<dbReference type="InterPro" id="IPR001929">
    <property type="entry name" value="Germin"/>
</dbReference>
<dbReference type="EnsemblPlants" id="PGSC0003DMT400053422">
    <property type="protein sequence ID" value="PGSC0003DMT400053422"/>
    <property type="gene ID" value="PGSC0003DMG400020723"/>
</dbReference>